<dbReference type="GO" id="GO:0005739">
    <property type="term" value="C:mitochondrion"/>
    <property type="evidence" value="ECO:0007669"/>
    <property type="project" value="UniProtKB-SubCell"/>
</dbReference>
<comment type="subunit">
    <text evidence="1">Subunit of the heterotrimeric GatCAB amidotransferase (AdT) complex, composed of A (QRSL1), B (GATB) and C (GATC) subunits.</text>
</comment>
<dbReference type="GO" id="GO:0006450">
    <property type="term" value="P:regulation of translational fidelity"/>
    <property type="evidence" value="ECO:0007669"/>
    <property type="project" value="InterPro"/>
</dbReference>
<dbReference type="GO" id="GO:0030956">
    <property type="term" value="C:glutamyl-tRNA(Gln) amidotransferase complex"/>
    <property type="evidence" value="ECO:0007669"/>
    <property type="project" value="UniProtKB-UniRule"/>
</dbReference>
<dbReference type="InterPro" id="IPR036113">
    <property type="entry name" value="Asp/Glu-ADT_sf_sub_c"/>
</dbReference>
<dbReference type="EC" id="6.3.5.-" evidence="1"/>
<dbReference type="EMBL" id="JW874920">
    <property type="protein sequence ID" value="AFP07437.1"/>
    <property type="molecule type" value="mRNA"/>
</dbReference>
<dbReference type="SUPFAM" id="SSF141000">
    <property type="entry name" value="Glu-tRNAGln amidotransferase C subunit"/>
    <property type="match status" value="1"/>
</dbReference>
<accession>V9L6Q4</accession>
<sequence>MWRRLVPDRAAWPRAGAGVGPRGGGVGPATWRGIHRPPTGRPARPRERGGQAGQRDRGARGLVPQAPTWQALEEHQLPERTEVTPDMIDHLERLALVDFQNQEGVETLAKAIQFADRLHLVDTEGVEPMDSVLEDRCLYLRVDEVTEGYCAEVLLSGASQVVEEYFVAPPGNIPLPKKEERESFGVQNCDW</sequence>
<feature type="region of interest" description="Disordered" evidence="2">
    <location>
        <begin position="13"/>
        <end position="62"/>
    </location>
</feature>
<keyword evidence="1" id="KW-0436">Ligase</keyword>
<dbReference type="GO" id="GO:0005524">
    <property type="term" value="F:ATP binding"/>
    <property type="evidence" value="ECO:0007669"/>
    <property type="project" value="UniProtKB-KW"/>
</dbReference>
<dbReference type="HAMAP" id="MF_00122">
    <property type="entry name" value="GatC"/>
    <property type="match status" value="1"/>
</dbReference>
<comment type="function">
    <text evidence="1">Allows the formation of correctly charged Gln-tRNA(Gln) through the transamidation of misacylated Glu-tRNA(Gln) in the mitochondria. The reaction takes place in the presence of glutamine and ATP through an activated gamma-phospho-Glu-tRNA(Gln).</text>
</comment>
<comment type="similarity">
    <text evidence="1">Belongs to the GatC family.</text>
</comment>
<dbReference type="InterPro" id="IPR003837">
    <property type="entry name" value="GatC"/>
</dbReference>
<evidence type="ECO:0000256" key="1">
    <source>
        <dbReference type="HAMAP-Rule" id="MF_03149"/>
    </source>
</evidence>
<protein>
    <recommendedName>
        <fullName evidence="1">Glutamyl-tRNA(Gln) amidotransferase subunit C, mitochondrial</fullName>
        <shortName evidence="1">Glu-AdT subunit C</shortName>
        <ecNumber evidence="1">6.3.5.-</ecNumber>
    </recommendedName>
</protein>
<evidence type="ECO:0000313" key="3">
    <source>
        <dbReference type="EMBL" id="AFP07437.1"/>
    </source>
</evidence>
<gene>
    <name evidence="1" type="primary">GATC</name>
</gene>
<dbReference type="AlphaFoldDB" id="V9L6Q4"/>
<organism evidence="3">
    <name type="scientific">Callorhinchus milii</name>
    <name type="common">Ghost shark</name>
    <dbReference type="NCBI Taxonomy" id="7868"/>
    <lineage>
        <taxon>Eukaryota</taxon>
        <taxon>Metazoa</taxon>
        <taxon>Chordata</taxon>
        <taxon>Craniata</taxon>
        <taxon>Vertebrata</taxon>
        <taxon>Chondrichthyes</taxon>
        <taxon>Holocephali</taxon>
        <taxon>Chimaeriformes</taxon>
        <taxon>Callorhinchidae</taxon>
        <taxon>Callorhinchus</taxon>
    </lineage>
</organism>
<dbReference type="PANTHER" id="PTHR15004">
    <property type="entry name" value="GLUTAMYL-TRNA(GLN) AMIDOTRANSFERASE SUBUNIT C, MITOCHONDRIAL"/>
    <property type="match status" value="1"/>
</dbReference>
<dbReference type="GO" id="GO:0032543">
    <property type="term" value="P:mitochondrial translation"/>
    <property type="evidence" value="ECO:0007669"/>
    <property type="project" value="UniProtKB-UniRule"/>
</dbReference>
<evidence type="ECO:0000256" key="2">
    <source>
        <dbReference type="SAM" id="MobiDB-lite"/>
    </source>
</evidence>
<keyword evidence="1" id="KW-0648">Protein biosynthesis</keyword>
<proteinExistence type="evidence at transcript level"/>
<comment type="subcellular location">
    <subcellularLocation>
        <location evidence="1">Mitochondrion</location>
    </subcellularLocation>
</comment>
<keyword evidence="1" id="KW-0547">Nucleotide-binding</keyword>
<comment type="catalytic activity">
    <reaction evidence="1">
        <text>L-glutamyl-tRNA(Gln) + L-glutamine + ATP + H2O = L-glutaminyl-tRNA(Gln) + L-glutamate + ADP + phosphate + H(+)</text>
        <dbReference type="Rhea" id="RHEA:17521"/>
        <dbReference type="Rhea" id="RHEA-COMP:9681"/>
        <dbReference type="Rhea" id="RHEA-COMP:9684"/>
        <dbReference type="ChEBI" id="CHEBI:15377"/>
        <dbReference type="ChEBI" id="CHEBI:15378"/>
        <dbReference type="ChEBI" id="CHEBI:29985"/>
        <dbReference type="ChEBI" id="CHEBI:30616"/>
        <dbReference type="ChEBI" id="CHEBI:43474"/>
        <dbReference type="ChEBI" id="CHEBI:58359"/>
        <dbReference type="ChEBI" id="CHEBI:78520"/>
        <dbReference type="ChEBI" id="CHEBI:78521"/>
        <dbReference type="ChEBI" id="CHEBI:456216"/>
    </reaction>
</comment>
<dbReference type="Pfam" id="PF02686">
    <property type="entry name" value="GatC"/>
    <property type="match status" value="1"/>
</dbReference>
<reference evidence="3" key="1">
    <citation type="journal article" date="2014" name="Nature">
        <title>Elephant shark genome provides unique insights into gnathostome evolution.</title>
        <authorList>
            <consortium name="International Elephant Shark Genome Sequencing Consortium"/>
            <person name="Venkatesh B."/>
            <person name="Lee A.P."/>
            <person name="Ravi V."/>
            <person name="Maurya A.K."/>
            <person name="Lian M.M."/>
            <person name="Swann J.B."/>
            <person name="Ohta Y."/>
            <person name="Flajnik M.F."/>
            <person name="Sutoh Y."/>
            <person name="Kasahara M."/>
            <person name="Hoon S."/>
            <person name="Gangu V."/>
            <person name="Roy S.W."/>
            <person name="Irimia M."/>
            <person name="Korzh V."/>
            <person name="Kondrychyn I."/>
            <person name="Lim Z.W."/>
            <person name="Tay B.H."/>
            <person name="Tohari S."/>
            <person name="Kong K.W."/>
            <person name="Ho S."/>
            <person name="Lorente-Galdos B."/>
            <person name="Quilez J."/>
            <person name="Marques-Bonet T."/>
            <person name="Raney B.J."/>
            <person name="Ingham P.W."/>
            <person name="Tay A."/>
            <person name="Hillier L.W."/>
            <person name="Minx P."/>
            <person name="Boehm T."/>
            <person name="Wilson R.K."/>
            <person name="Brenner S."/>
            <person name="Warren W.C."/>
        </authorList>
    </citation>
    <scope>NUCLEOTIDE SEQUENCE</scope>
    <source>
        <tissue evidence="3">Liver</tissue>
    </source>
</reference>
<name>V9L6Q4_CALMI</name>
<dbReference type="PANTHER" id="PTHR15004:SF0">
    <property type="entry name" value="GLUTAMYL-TRNA(GLN) AMIDOTRANSFERASE SUBUNIT C, MITOCHONDRIAL"/>
    <property type="match status" value="1"/>
</dbReference>
<feature type="compositionally biased region" description="Gly residues" evidence="2">
    <location>
        <begin position="17"/>
        <end position="27"/>
    </location>
</feature>
<keyword evidence="1" id="KW-0496">Mitochondrion</keyword>
<feature type="compositionally biased region" description="Basic and acidic residues" evidence="2">
    <location>
        <begin position="44"/>
        <end position="59"/>
    </location>
</feature>
<keyword evidence="1" id="KW-0067">ATP-binding</keyword>
<dbReference type="GO" id="GO:0070681">
    <property type="term" value="P:glutaminyl-tRNAGln biosynthesis via transamidation"/>
    <property type="evidence" value="ECO:0007669"/>
    <property type="project" value="UniProtKB-UniRule"/>
</dbReference>
<dbReference type="GO" id="GO:0050567">
    <property type="term" value="F:glutaminyl-tRNA synthase (glutamine-hydrolyzing) activity"/>
    <property type="evidence" value="ECO:0007669"/>
    <property type="project" value="UniProtKB-UniRule"/>
</dbReference>